<dbReference type="eggNOG" id="ENOG5030TF2">
    <property type="taxonomic scope" value="Bacteria"/>
</dbReference>
<proteinExistence type="predicted"/>
<protein>
    <submittedName>
        <fullName evidence="1">Uncharacterized protein</fullName>
    </submittedName>
</protein>
<comment type="caution">
    <text evidence="1">The sequence shown here is derived from an EMBL/GenBank/DDBJ whole genome shotgun (WGS) entry which is preliminary data.</text>
</comment>
<evidence type="ECO:0000313" key="1">
    <source>
        <dbReference type="EMBL" id="EGU42494.1"/>
    </source>
</evidence>
<dbReference type="RefSeq" id="WP_005592737.1">
    <property type="nucleotide sequence ID" value="NZ_AFWE01000018.1"/>
</dbReference>
<accession>F9RIG2</accession>
<name>F9RIG2_9VIBR</name>
<dbReference type="EMBL" id="AFWE01000018">
    <property type="protein sequence ID" value="EGU42494.1"/>
    <property type="molecule type" value="Genomic_DNA"/>
</dbReference>
<evidence type="ECO:0000313" key="2">
    <source>
        <dbReference type="Proteomes" id="UP000004349"/>
    </source>
</evidence>
<organism evidence="1 2">
    <name type="scientific">Vibrio scophthalmi LMG 19158</name>
    <dbReference type="NCBI Taxonomy" id="870967"/>
    <lineage>
        <taxon>Bacteria</taxon>
        <taxon>Pseudomonadati</taxon>
        <taxon>Pseudomonadota</taxon>
        <taxon>Gammaproteobacteria</taxon>
        <taxon>Vibrionales</taxon>
        <taxon>Vibrionaceae</taxon>
        <taxon>Vibrio</taxon>
    </lineage>
</organism>
<reference evidence="1 2" key="1">
    <citation type="journal article" date="2012" name="Int. J. Syst. Evol. Microbiol.">
        <title>Vibrio caribbeanicus sp. nov., isolated from the marine sponge Scleritoderma cyanea.</title>
        <authorList>
            <person name="Hoffmann M."/>
            <person name="Monday S.R."/>
            <person name="Allard M.W."/>
            <person name="Strain E.A."/>
            <person name="Whittaker P."/>
            <person name="Naum M."/>
            <person name="McCarthy P.J."/>
            <person name="Lopez J.V."/>
            <person name="Fischer M."/>
            <person name="Brown E.W."/>
        </authorList>
    </citation>
    <scope>NUCLEOTIDE SEQUENCE [LARGE SCALE GENOMIC DNA]</scope>
    <source>
        <strain evidence="1 2">LMG 19158</strain>
    </source>
</reference>
<dbReference type="Proteomes" id="UP000004349">
    <property type="component" value="Unassembled WGS sequence"/>
</dbReference>
<sequence length="368" mass="41568">MILANRALLYSAKQLKTHRQQHPARFERIIEEDGVYYRYYRDEPALLFGEYVLNQLKAQGDPMGRFVFAQNINESLWFFASFEEGKLEQESVGLLDALTHEFDYPLRKADRIMATDKAFSGLFSDERLLFIEPLVLDEMEAFTLQAKKTLTVNKWVAVMLAALVLSAAAGIALYPKPEPVVAVVDDAKTRYSKMHLSYAKPTDALMSSVNLLMDASLMPDGIEAKKVTLNNQTVSMSINEDNIAPSIKRAWMESVPSFAQHYQDNNVTLSLDAPNPWQPYAVKGYSEQLQDALFYLGGTLTQTSEQRIDDARVRTYLLNFTGNVGQIPLLAQLLNVPFVTVSFLEMEMNDSYQITTLNMTLDVQGESL</sequence>
<gene>
    <name evidence="1" type="ORF">VIS19158_11873</name>
</gene>
<dbReference type="AlphaFoldDB" id="F9RIG2"/>